<dbReference type="PATRIC" id="fig|1807.14.peg.5298"/>
<evidence type="ECO:0000313" key="3">
    <source>
        <dbReference type="Proteomes" id="UP000036313"/>
    </source>
</evidence>
<gene>
    <name evidence="2" type="ORF">MOBUDSM44075_05256</name>
</gene>
<dbReference type="EMBL" id="JYNU01000058">
    <property type="protein sequence ID" value="KMO68256.1"/>
    <property type="molecule type" value="Genomic_DNA"/>
</dbReference>
<dbReference type="Proteomes" id="UP000036313">
    <property type="component" value="Unassembled WGS sequence"/>
</dbReference>
<accession>A0A0J6Y5A5</accession>
<proteinExistence type="predicted"/>
<evidence type="ECO:0000256" key="1">
    <source>
        <dbReference type="ARBA" id="ARBA00022679"/>
    </source>
</evidence>
<evidence type="ECO:0008006" key="4">
    <source>
        <dbReference type="Google" id="ProtNLM"/>
    </source>
</evidence>
<dbReference type="InterPro" id="IPR036230">
    <property type="entry name" value="LeuA_allosteric_dom_sf"/>
</dbReference>
<evidence type="ECO:0000313" key="2">
    <source>
        <dbReference type="EMBL" id="KMO68256.1"/>
    </source>
</evidence>
<dbReference type="Gene3D" id="3.30.160.270">
    <property type="match status" value="1"/>
</dbReference>
<organism evidence="2 3">
    <name type="scientific">Mycolicibacterium obuense</name>
    <dbReference type="NCBI Taxonomy" id="1807"/>
    <lineage>
        <taxon>Bacteria</taxon>
        <taxon>Bacillati</taxon>
        <taxon>Actinomycetota</taxon>
        <taxon>Actinomycetes</taxon>
        <taxon>Mycobacteriales</taxon>
        <taxon>Mycobacteriaceae</taxon>
        <taxon>Mycolicibacterium</taxon>
    </lineage>
</organism>
<dbReference type="AlphaFoldDB" id="A0A0J6Y5A5"/>
<name>A0A0J6Y5A5_9MYCO</name>
<sequence>MNSSIATATPSHSSFAARVTGRVPAPLRASADSSTYDEFVAEFAPTTGPLRLGQWACAQTDRPSTRWGPQAQTYRATLALGDRIGTAQVSACGPVAALTAMLYEWGIALEMTAFHQRTSGADIATFIQGANGTRVEWSLGLASDPVQSALRAVVACANRLLA</sequence>
<dbReference type="RefSeq" id="WP_201778422.1">
    <property type="nucleotide sequence ID" value="NZ_JYNU01000058.1"/>
</dbReference>
<protein>
    <recommendedName>
        <fullName evidence="4">Homocitrate synthase</fullName>
    </recommendedName>
</protein>
<dbReference type="GO" id="GO:0016740">
    <property type="term" value="F:transferase activity"/>
    <property type="evidence" value="ECO:0007669"/>
    <property type="project" value="UniProtKB-KW"/>
</dbReference>
<dbReference type="SUPFAM" id="SSF110921">
    <property type="entry name" value="2-isopropylmalate synthase LeuA, allosteric (dimerisation) domain"/>
    <property type="match status" value="1"/>
</dbReference>
<keyword evidence="1" id="KW-0808">Transferase</keyword>
<reference evidence="2 3" key="1">
    <citation type="journal article" date="2015" name="Genome Biol. Evol.">
        <title>Characterization of Three Mycobacterium spp. with Potential Use in Bioremediation by Genome Sequencing and Comparative Genomics.</title>
        <authorList>
            <person name="Das S."/>
            <person name="Pettersson B.M."/>
            <person name="Behra P.R."/>
            <person name="Ramesh M."/>
            <person name="Dasgupta S."/>
            <person name="Bhattacharya A."/>
            <person name="Kirsebom L.A."/>
        </authorList>
    </citation>
    <scope>NUCLEOTIDE SEQUENCE [LARGE SCALE GENOMIC DNA]</scope>
    <source>
        <strain evidence="2 3">DSM 44075</strain>
    </source>
</reference>
<comment type="caution">
    <text evidence="2">The sequence shown here is derived from an EMBL/GenBank/DDBJ whole genome shotgun (WGS) entry which is preliminary data.</text>
</comment>